<feature type="region of interest" description="Disordered" evidence="1">
    <location>
        <begin position="235"/>
        <end position="271"/>
    </location>
</feature>
<sequence>MACARWVRQGAALARRGSATPGVVGCVFIGGLDATTPVRHLAVGGGANVNALADQYLDEMRSLKQITGPRKITELLELCESRQDFEKAVEVLRLSRGLMNNRKQFTPYSTNVTKALLASSDKAEAQDVLFDLVRERNLLGLPFSKTRLLRVLKTVLTDAEPMLFNDDSKMWEVYHTAVTQVKEESGEVSANIVKHILRHLVRHGKSELALEMASDLGRISPAALDAKAIVDRFSRDFEEPGDGGEAAAAEDAEEEEEGSSGEGEEGGESAK</sequence>
<gene>
    <name evidence="2" type="ORF">A3770_13p69060</name>
</gene>
<evidence type="ECO:0000313" key="2">
    <source>
        <dbReference type="EMBL" id="QDZ24388.1"/>
    </source>
</evidence>
<feature type="compositionally biased region" description="Acidic residues" evidence="1">
    <location>
        <begin position="248"/>
        <end position="271"/>
    </location>
</feature>
<dbReference type="AlphaFoldDB" id="A0A5B8MUD5"/>
<keyword evidence="3" id="KW-1185">Reference proteome</keyword>
<accession>A0A5B8MUD5</accession>
<name>A0A5B8MUD5_9CHLO</name>
<dbReference type="Proteomes" id="UP000316726">
    <property type="component" value="Chromosome 13"/>
</dbReference>
<proteinExistence type="predicted"/>
<evidence type="ECO:0000256" key="1">
    <source>
        <dbReference type="SAM" id="MobiDB-lite"/>
    </source>
</evidence>
<dbReference type="EMBL" id="CP031046">
    <property type="protein sequence ID" value="QDZ24388.1"/>
    <property type="molecule type" value="Genomic_DNA"/>
</dbReference>
<organism evidence="2 3">
    <name type="scientific">Chloropicon primus</name>
    <dbReference type="NCBI Taxonomy" id="1764295"/>
    <lineage>
        <taxon>Eukaryota</taxon>
        <taxon>Viridiplantae</taxon>
        <taxon>Chlorophyta</taxon>
        <taxon>Chloropicophyceae</taxon>
        <taxon>Chloropicales</taxon>
        <taxon>Chloropicaceae</taxon>
        <taxon>Chloropicon</taxon>
    </lineage>
</organism>
<reference evidence="2 3" key="1">
    <citation type="submission" date="2018-07" db="EMBL/GenBank/DDBJ databases">
        <title>The complete nuclear genome of the prasinophyte Chloropicon primus (CCMP1205).</title>
        <authorList>
            <person name="Pombert J.-F."/>
            <person name="Otis C."/>
            <person name="Turmel M."/>
            <person name="Lemieux C."/>
        </authorList>
    </citation>
    <scope>NUCLEOTIDE SEQUENCE [LARGE SCALE GENOMIC DNA]</scope>
    <source>
        <strain evidence="2 3">CCMP1205</strain>
    </source>
</reference>
<protein>
    <submittedName>
        <fullName evidence="2">Uncharacterized protein</fullName>
    </submittedName>
</protein>
<evidence type="ECO:0000313" key="3">
    <source>
        <dbReference type="Proteomes" id="UP000316726"/>
    </source>
</evidence>